<protein>
    <submittedName>
        <fullName evidence="3">Uncharacterized protein</fullName>
    </submittedName>
</protein>
<dbReference type="RefSeq" id="WP_226935121.1">
    <property type="nucleotide sequence ID" value="NZ_JACDXX010000007.1"/>
</dbReference>
<dbReference type="Proteomes" id="UP001198571">
    <property type="component" value="Unassembled WGS sequence"/>
</dbReference>
<feature type="region of interest" description="Disordered" evidence="1">
    <location>
        <begin position="169"/>
        <end position="189"/>
    </location>
</feature>
<accession>A0ABS8CLF4</accession>
<keyword evidence="4" id="KW-1185">Reference proteome</keyword>
<comment type="caution">
    <text evidence="3">The sequence shown here is derived from an EMBL/GenBank/DDBJ whole genome shotgun (WGS) entry which is preliminary data.</text>
</comment>
<dbReference type="EMBL" id="JACDXX010000007">
    <property type="protein sequence ID" value="MCB5410217.1"/>
    <property type="molecule type" value="Genomic_DNA"/>
</dbReference>
<evidence type="ECO:0000313" key="4">
    <source>
        <dbReference type="Proteomes" id="UP001198571"/>
    </source>
</evidence>
<evidence type="ECO:0000313" key="3">
    <source>
        <dbReference type="EMBL" id="MCB5410217.1"/>
    </source>
</evidence>
<evidence type="ECO:0000256" key="2">
    <source>
        <dbReference type="SAM" id="SignalP"/>
    </source>
</evidence>
<organism evidence="3 4">
    <name type="scientific">Pseudogemmobacter faecipullorum</name>
    <dbReference type="NCBI Taxonomy" id="2755041"/>
    <lineage>
        <taxon>Bacteria</taxon>
        <taxon>Pseudomonadati</taxon>
        <taxon>Pseudomonadota</taxon>
        <taxon>Alphaproteobacteria</taxon>
        <taxon>Rhodobacterales</taxon>
        <taxon>Paracoccaceae</taxon>
        <taxon>Pseudogemmobacter</taxon>
    </lineage>
</organism>
<feature type="signal peptide" evidence="2">
    <location>
        <begin position="1"/>
        <end position="22"/>
    </location>
</feature>
<proteinExistence type="predicted"/>
<keyword evidence="2" id="KW-0732">Signal</keyword>
<reference evidence="3 4" key="1">
    <citation type="submission" date="2020-07" db="EMBL/GenBank/DDBJ databases">
        <title>Pseudogemmobacter sp. nov., isolated from poultry manure in Taiwan.</title>
        <authorList>
            <person name="Lin S.-Y."/>
            <person name="Tang Y.-S."/>
            <person name="Young C.-C."/>
        </authorList>
    </citation>
    <scope>NUCLEOTIDE SEQUENCE [LARGE SCALE GENOMIC DNA]</scope>
    <source>
        <strain evidence="3 4">CC-YST710</strain>
    </source>
</reference>
<feature type="chain" id="PRO_5046740275" evidence="2">
    <location>
        <begin position="23"/>
        <end position="189"/>
    </location>
</feature>
<evidence type="ECO:0000256" key="1">
    <source>
        <dbReference type="SAM" id="MobiDB-lite"/>
    </source>
</evidence>
<gene>
    <name evidence="3" type="ORF">H0485_09420</name>
</gene>
<sequence>MWFRGFCAAFLITAGLSLPASAYETDVLFEHKNWKVDIHGWDDGEIGCRAIVGSDRESFSIWIFQNGSIQLQFFSTSWAFGAEQFADLQLQIDKRERWDLTNARLSQNSVEFNLPDNDAAVNFVMEIAQGSKLYLRAKDGKDVQNYSLAGSRASIDKLLECGNAISGSSGTGTGTGTGSASPAPSNPFK</sequence>
<name>A0ABS8CLF4_9RHOB</name>